<protein>
    <recommendedName>
        <fullName evidence="1">RNase H type-1 domain-containing protein</fullName>
    </recommendedName>
</protein>
<dbReference type="InterPro" id="IPR036397">
    <property type="entry name" value="RNaseH_sf"/>
</dbReference>
<dbReference type="CDD" id="cd06222">
    <property type="entry name" value="RNase_H_like"/>
    <property type="match status" value="1"/>
</dbReference>
<dbReference type="PANTHER" id="PTHR47723:SF21">
    <property type="entry name" value="POLYNUCLEOTIDYL TRANSFERASE, RIBONUCLEASE H-LIKE SUPERFAMILY PROTEIN"/>
    <property type="match status" value="1"/>
</dbReference>
<evidence type="ECO:0000259" key="1">
    <source>
        <dbReference type="Pfam" id="PF13456"/>
    </source>
</evidence>
<dbReference type="InterPro" id="IPR002156">
    <property type="entry name" value="RNaseH_domain"/>
</dbReference>
<accession>A0AAW2CQL9</accession>
<evidence type="ECO:0000313" key="3">
    <source>
        <dbReference type="Proteomes" id="UP001459277"/>
    </source>
</evidence>
<name>A0AAW2CQL9_9ROSI</name>
<dbReference type="InterPro" id="IPR053151">
    <property type="entry name" value="RNase_H-like"/>
</dbReference>
<proteinExistence type="predicted"/>
<gene>
    <name evidence="2" type="ORF">SO802_019371</name>
</gene>
<evidence type="ECO:0000313" key="2">
    <source>
        <dbReference type="EMBL" id="KAK9999768.1"/>
    </source>
</evidence>
<dbReference type="Pfam" id="PF13456">
    <property type="entry name" value="RVT_3"/>
    <property type="match status" value="1"/>
</dbReference>
<dbReference type="Gene3D" id="3.30.420.10">
    <property type="entry name" value="Ribonuclease H-like superfamily/Ribonuclease H"/>
    <property type="match status" value="1"/>
</dbReference>
<organism evidence="2 3">
    <name type="scientific">Lithocarpus litseifolius</name>
    <dbReference type="NCBI Taxonomy" id="425828"/>
    <lineage>
        <taxon>Eukaryota</taxon>
        <taxon>Viridiplantae</taxon>
        <taxon>Streptophyta</taxon>
        <taxon>Embryophyta</taxon>
        <taxon>Tracheophyta</taxon>
        <taxon>Spermatophyta</taxon>
        <taxon>Magnoliopsida</taxon>
        <taxon>eudicotyledons</taxon>
        <taxon>Gunneridae</taxon>
        <taxon>Pentapetalae</taxon>
        <taxon>rosids</taxon>
        <taxon>fabids</taxon>
        <taxon>Fagales</taxon>
        <taxon>Fagaceae</taxon>
        <taxon>Lithocarpus</taxon>
    </lineage>
</organism>
<dbReference type="InterPro" id="IPR012337">
    <property type="entry name" value="RNaseH-like_sf"/>
</dbReference>
<reference evidence="2 3" key="1">
    <citation type="submission" date="2024-01" db="EMBL/GenBank/DDBJ databases">
        <title>A telomere-to-telomere, gap-free genome of sweet tea (Lithocarpus litseifolius).</title>
        <authorList>
            <person name="Zhou J."/>
        </authorList>
    </citation>
    <scope>NUCLEOTIDE SEQUENCE [LARGE SCALE GENOMIC DNA]</scope>
    <source>
        <strain evidence="2">Zhou-2022a</strain>
        <tissue evidence="2">Leaf</tissue>
    </source>
</reference>
<dbReference type="InterPro" id="IPR044730">
    <property type="entry name" value="RNase_H-like_dom_plant"/>
</dbReference>
<dbReference type="EMBL" id="JAZDWU010000006">
    <property type="protein sequence ID" value="KAK9999768.1"/>
    <property type="molecule type" value="Genomic_DNA"/>
</dbReference>
<keyword evidence="3" id="KW-1185">Reference proteome</keyword>
<comment type="caution">
    <text evidence="2">The sequence shown here is derived from an EMBL/GenBank/DDBJ whole genome shotgun (WGS) entry which is preliminary data.</text>
</comment>
<dbReference type="SUPFAM" id="SSF53098">
    <property type="entry name" value="Ribonuclease H-like"/>
    <property type="match status" value="1"/>
</dbReference>
<dbReference type="AlphaFoldDB" id="A0AAW2CQL9"/>
<dbReference type="GO" id="GO:0003676">
    <property type="term" value="F:nucleic acid binding"/>
    <property type="evidence" value="ECO:0007669"/>
    <property type="project" value="InterPro"/>
</dbReference>
<feature type="domain" description="RNase H type-1" evidence="1">
    <location>
        <begin position="6"/>
        <end position="106"/>
    </location>
</feature>
<dbReference type="Proteomes" id="UP001459277">
    <property type="component" value="Unassembled WGS sequence"/>
</dbReference>
<sequence>MFDELNEAGIGVVVRNSQGEIMAALSKKIPKPSSVVVLETLAARRAAYFVHELGFQDAIFEGDSEVSIKALQDGTSTPTSYGYLIKDTLIYVSSLRCISFSHTHRQEIL</sequence>
<dbReference type="GO" id="GO:0004523">
    <property type="term" value="F:RNA-DNA hybrid ribonuclease activity"/>
    <property type="evidence" value="ECO:0007669"/>
    <property type="project" value="InterPro"/>
</dbReference>
<dbReference type="PANTHER" id="PTHR47723">
    <property type="entry name" value="OS05G0353850 PROTEIN"/>
    <property type="match status" value="1"/>
</dbReference>